<name>A0A3N4IR89_ASCIM</name>
<dbReference type="EMBL" id="ML119648">
    <property type="protein sequence ID" value="RPA86740.1"/>
    <property type="molecule type" value="Genomic_DNA"/>
</dbReference>
<evidence type="ECO:0000313" key="1">
    <source>
        <dbReference type="EMBL" id="RPA86740.1"/>
    </source>
</evidence>
<reference evidence="1 2" key="1">
    <citation type="journal article" date="2018" name="Nat. Ecol. Evol.">
        <title>Pezizomycetes genomes reveal the molecular basis of ectomycorrhizal truffle lifestyle.</title>
        <authorList>
            <person name="Murat C."/>
            <person name="Payen T."/>
            <person name="Noel B."/>
            <person name="Kuo A."/>
            <person name="Morin E."/>
            <person name="Chen J."/>
            <person name="Kohler A."/>
            <person name="Krizsan K."/>
            <person name="Balestrini R."/>
            <person name="Da Silva C."/>
            <person name="Montanini B."/>
            <person name="Hainaut M."/>
            <person name="Levati E."/>
            <person name="Barry K.W."/>
            <person name="Belfiori B."/>
            <person name="Cichocki N."/>
            <person name="Clum A."/>
            <person name="Dockter R.B."/>
            <person name="Fauchery L."/>
            <person name="Guy J."/>
            <person name="Iotti M."/>
            <person name="Le Tacon F."/>
            <person name="Lindquist E.A."/>
            <person name="Lipzen A."/>
            <person name="Malagnac F."/>
            <person name="Mello A."/>
            <person name="Molinier V."/>
            <person name="Miyauchi S."/>
            <person name="Poulain J."/>
            <person name="Riccioni C."/>
            <person name="Rubini A."/>
            <person name="Sitrit Y."/>
            <person name="Splivallo R."/>
            <person name="Traeger S."/>
            <person name="Wang M."/>
            <person name="Zifcakova L."/>
            <person name="Wipf D."/>
            <person name="Zambonelli A."/>
            <person name="Paolocci F."/>
            <person name="Nowrousian M."/>
            <person name="Ottonello S."/>
            <person name="Baldrian P."/>
            <person name="Spatafora J.W."/>
            <person name="Henrissat B."/>
            <person name="Nagy L.G."/>
            <person name="Aury J.M."/>
            <person name="Wincker P."/>
            <person name="Grigoriev I.V."/>
            <person name="Bonfante P."/>
            <person name="Martin F.M."/>
        </authorList>
    </citation>
    <scope>NUCLEOTIDE SEQUENCE [LARGE SCALE GENOMIC DNA]</scope>
    <source>
        <strain evidence="1 2">RN42</strain>
    </source>
</reference>
<organism evidence="1 2">
    <name type="scientific">Ascobolus immersus RN42</name>
    <dbReference type="NCBI Taxonomy" id="1160509"/>
    <lineage>
        <taxon>Eukaryota</taxon>
        <taxon>Fungi</taxon>
        <taxon>Dikarya</taxon>
        <taxon>Ascomycota</taxon>
        <taxon>Pezizomycotina</taxon>
        <taxon>Pezizomycetes</taxon>
        <taxon>Pezizales</taxon>
        <taxon>Ascobolaceae</taxon>
        <taxon>Ascobolus</taxon>
    </lineage>
</organism>
<protein>
    <submittedName>
        <fullName evidence="1">Uncharacterized protein</fullName>
    </submittedName>
</protein>
<keyword evidence="2" id="KW-1185">Reference proteome</keyword>
<evidence type="ECO:0000313" key="2">
    <source>
        <dbReference type="Proteomes" id="UP000275078"/>
    </source>
</evidence>
<proteinExistence type="predicted"/>
<dbReference type="AlphaFoldDB" id="A0A3N4IR89"/>
<sequence>MHFLDLPNDIRLEIADCIEKWPDHCAFRLIDQANYRLLTNREAVKKQVDIIPAPLLELVNRILANMNSDSGYTLSFFEDLLGELEIPFRKPPSAALLDGLAEWEVQWLQFVYRRHFAHCLRRLGQADYGKLSKPKQHYFDKMTEEVTRFNKTTKDVNERNAGAVVAASTASVSPHSTTATYNMIHAQIGQLKLYGHGGLCAFRHLHLRLEDILNLLNKSGWHTISDLNTEMLSRNYAVMLLAGRLRCYVQQDFSIGGYVYRCSMNLLRLLFIWRMAFRLAHAPAFTVGQWIVMYEYTLSFPTNLHRNGRLEIARPDAEADRTNIKVQYSNVIYGIDDGNPEL</sequence>
<dbReference type="Proteomes" id="UP000275078">
    <property type="component" value="Unassembled WGS sequence"/>
</dbReference>
<gene>
    <name evidence="1" type="ORF">BJ508DRAFT_301554</name>
</gene>
<accession>A0A3N4IR89</accession>